<evidence type="ECO:0000313" key="1">
    <source>
        <dbReference type="EnsemblPlants" id="AVESA.00010b.r2.2DG0328780.1.CDS"/>
    </source>
</evidence>
<dbReference type="EnsemblPlants" id="AVESA.00010b.r2.2DG0328780.1">
    <property type="protein sequence ID" value="AVESA.00010b.r2.2DG0328780.1.CDS"/>
    <property type="gene ID" value="AVESA.00010b.r2.2DG0328780"/>
</dbReference>
<evidence type="ECO:0000313" key="2">
    <source>
        <dbReference type="Proteomes" id="UP001732700"/>
    </source>
</evidence>
<protein>
    <submittedName>
        <fullName evidence="1">Uncharacterized protein</fullName>
    </submittedName>
</protein>
<proteinExistence type="predicted"/>
<organism evidence="1 2">
    <name type="scientific">Avena sativa</name>
    <name type="common">Oat</name>
    <dbReference type="NCBI Taxonomy" id="4498"/>
    <lineage>
        <taxon>Eukaryota</taxon>
        <taxon>Viridiplantae</taxon>
        <taxon>Streptophyta</taxon>
        <taxon>Embryophyta</taxon>
        <taxon>Tracheophyta</taxon>
        <taxon>Spermatophyta</taxon>
        <taxon>Magnoliopsida</taxon>
        <taxon>Liliopsida</taxon>
        <taxon>Poales</taxon>
        <taxon>Poaceae</taxon>
        <taxon>BOP clade</taxon>
        <taxon>Pooideae</taxon>
        <taxon>Poodae</taxon>
        <taxon>Poeae</taxon>
        <taxon>Poeae Chloroplast Group 1 (Aveneae type)</taxon>
        <taxon>Aveninae</taxon>
        <taxon>Avena</taxon>
    </lineage>
</organism>
<reference evidence="1" key="1">
    <citation type="submission" date="2021-05" db="EMBL/GenBank/DDBJ databases">
        <authorList>
            <person name="Scholz U."/>
            <person name="Mascher M."/>
            <person name="Fiebig A."/>
        </authorList>
    </citation>
    <scope>NUCLEOTIDE SEQUENCE [LARGE SCALE GENOMIC DNA]</scope>
</reference>
<name>A0ACD5UWW0_AVESA</name>
<accession>A0ACD5UWW0</accession>
<keyword evidence="2" id="KW-1185">Reference proteome</keyword>
<dbReference type="Proteomes" id="UP001732700">
    <property type="component" value="Chromosome 2D"/>
</dbReference>
<reference evidence="1" key="2">
    <citation type="submission" date="2025-09" db="UniProtKB">
        <authorList>
            <consortium name="EnsemblPlants"/>
        </authorList>
    </citation>
    <scope>IDENTIFICATION</scope>
</reference>
<sequence>MLTIKENRKHELLHKLRFTRFFAYDSALYLTEEQFYALLCKEAAIIAPDIDPTRVANCFLYKLFLNTSFCTTTKYDWDSHAASCCMCDMMLHEDIETKISNSLHREISLECDASLLPDVLAKFKKHLKLPFLRVKDDDVYEEGPYRWISVTSKDTKLHGIQTIPAQTSSFILEFDISEPPLALTNGLFEHSSILGVLILCCCAFNFASPPFIKCHSLKFLGLDNCTDNKTCEVEDHTGWECLYRLRVLDLCSTYWNEIISQEKIDLMENIRELNIEGFMCWQYTTCLQGRLPNLERLRITKPTHDPEISADTSNSFIGKTKLEILDLSGNSDMEILPSSLSEVSSLEVLVLDGCTKLQDVLPDVLPRLLRSFRLDAYGSSSRRTPTIEQKPMEHMSPSSEPDKKGADHIYKISLKGCTQLGNLYLRGLSNLVELDLSGSAIKVLDFKTMVVEVPRLKRIFLLGCENLRAIIWGTIFTNLELLCIDTRAGTACPWPSLSQNKPFKLQVHVVLEDARFVLSLWNLLKARILSMSIRYVCFNIHVTSSPVHNGYGKLKAISKKKHVMYSDQVSMQQSVPARKYIGVLCMVSDAPMQAFPNPPTIDLDRHIEISEGIRGLESQYFCFTDIMTSYAESLHVHDVSDSHSMPEGEWIALKQCRMERCPKLDTVFPDWSNGFATLESLWAFDLPMARHIWSKPDHGIISVLNLQHLHLSSCPRLLFVLPVWASSFPRLETLHIVHCADIKCIFVLGGRYPEKIATNGVAFPKLTTIHLYDLPTLRQVCEVKTVAPQLESIKIRGCFGLRRLPAVEARGPGVKKRTVEIEKDVWDALEWDGVEARHHPCHFEAPVHSRYYKKKLPRTSVLR</sequence>